<accession>A0A450UMH4</accession>
<dbReference type="InterPro" id="IPR005269">
    <property type="entry name" value="LOG"/>
</dbReference>
<evidence type="ECO:0000256" key="1">
    <source>
        <dbReference type="ARBA" id="ARBA00000274"/>
    </source>
</evidence>
<evidence type="ECO:0000256" key="2">
    <source>
        <dbReference type="ARBA" id="ARBA00006763"/>
    </source>
</evidence>
<keyword evidence="3" id="KW-0203">Cytokinin biosynthesis</keyword>
<dbReference type="AlphaFoldDB" id="A0A450UMH4"/>
<dbReference type="PANTHER" id="PTHR31223:SF70">
    <property type="entry name" value="LOG FAMILY PROTEIN YJL055W"/>
    <property type="match status" value="1"/>
</dbReference>
<sequence length="194" mass="21153">MSLISDQTFSVCVFCGASNPHEAAVRQITQTIGRLIAEQDWTLIYGGGDLGLMGMVANSGLKSGGRVIGIIPDDMARRERQHEGLSKLIVVNDLFSRKSSMMKHSDAFVILPGGYGTLDEFFEVLTTKQLGLHDKPIVILNTGGFWSHFLESLRALAHCGYAPDHQELVSVVETPEEMVTAIRQTAHKQTTGAP</sequence>
<dbReference type="GO" id="GO:0005829">
    <property type="term" value="C:cytosol"/>
    <property type="evidence" value="ECO:0007669"/>
    <property type="project" value="TreeGrafter"/>
</dbReference>
<keyword evidence="3" id="KW-0378">Hydrolase</keyword>
<name>A0A450UMH4_9GAMM</name>
<comment type="similarity">
    <text evidence="2 3">Belongs to the LOG family.</text>
</comment>
<dbReference type="GO" id="GO:0009691">
    <property type="term" value="P:cytokinin biosynthetic process"/>
    <property type="evidence" value="ECO:0007669"/>
    <property type="project" value="UniProtKB-UniRule"/>
</dbReference>
<dbReference type="EMBL" id="CAADFF010000049">
    <property type="protein sequence ID" value="VFJ93738.1"/>
    <property type="molecule type" value="Genomic_DNA"/>
</dbReference>
<reference evidence="4" key="1">
    <citation type="submission" date="2019-02" db="EMBL/GenBank/DDBJ databases">
        <authorList>
            <person name="Gruber-Vodicka R. H."/>
            <person name="Seah K. B. B."/>
        </authorList>
    </citation>
    <scope>NUCLEOTIDE SEQUENCE</scope>
    <source>
        <strain evidence="4">BECK_M7</strain>
    </source>
</reference>
<proteinExistence type="inferred from homology"/>
<organism evidence="4">
    <name type="scientific">Candidatus Kentrum sp. LFY</name>
    <dbReference type="NCBI Taxonomy" id="2126342"/>
    <lineage>
        <taxon>Bacteria</taxon>
        <taxon>Pseudomonadati</taxon>
        <taxon>Pseudomonadota</taxon>
        <taxon>Gammaproteobacteria</taxon>
        <taxon>Candidatus Kentrum</taxon>
    </lineage>
</organism>
<gene>
    <name evidence="4" type="ORF">BECKLFY1418B_GA0070995_104920</name>
</gene>
<evidence type="ECO:0000256" key="3">
    <source>
        <dbReference type="RuleBase" id="RU363015"/>
    </source>
</evidence>
<dbReference type="Pfam" id="PF03641">
    <property type="entry name" value="Lysine_decarbox"/>
    <property type="match status" value="1"/>
</dbReference>
<comment type="catalytic activity">
    <reaction evidence="1">
        <text>AMP + H2O = D-ribose 5-phosphate + adenine</text>
        <dbReference type="Rhea" id="RHEA:20129"/>
        <dbReference type="ChEBI" id="CHEBI:15377"/>
        <dbReference type="ChEBI" id="CHEBI:16708"/>
        <dbReference type="ChEBI" id="CHEBI:78346"/>
        <dbReference type="ChEBI" id="CHEBI:456215"/>
        <dbReference type="EC" id="3.2.2.4"/>
    </reaction>
</comment>
<dbReference type="GO" id="GO:0008714">
    <property type="term" value="F:AMP nucleosidase activity"/>
    <property type="evidence" value="ECO:0007669"/>
    <property type="project" value="UniProtKB-EC"/>
</dbReference>
<dbReference type="SUPFAM" id="SSF102405">
    <property type="entry name" value="MCP/YpsA-like"/>
    <property type="match status" value="1"/>
</dbReference>
<dbReference type="PANTHER" id="PTHR31223">
    <property type="entry name" value="LOG FAMILY PROTEIN YJL055W"/>
    <property type="match status" value="1"/>
</dbReference>
<dbReference type="Gene3D" id="3.40.50.450">
    <property type="match status" value="1"/>
</dbReference>
<dbReference type="EC" id="3.2.2.n1" evidence="3"/>
<evidence type="ECO:0000313" key="4">
    <source>
        <dbReference type="EMBL" id="VFJ93738.1"/>
    </source>
</evidence>
<dbReference type="InterPro" id="IPR031100">
    <property type="entry name" value="LOG_fam"/>
</dbReference>
<protein>
    <recommendedName>
        <fullName evidence="3">Cytokinin riboside 5'-monophosphate phosphoribohydrolase</fullName>
        <ecNumber evidence="3">3.2.2.n1</ecNumber>
    </recommendedName>
</protein>
<dbReference type="NCBIfam" id="TIGR00730">
    <property type="entry name" value="Rossman fold protein, TIGR00730 family"/>
    <property type="match status" value="1"/>
</dbReference>